<dbReference type="EMBL" id="CP059269">
    <property type="protein sequence ID" value="QLQ79875.1"/>
    <property type="molecule type" value="Genomic_DNA"/>
</dbReference>
<dbReference type="OrthoDB" id="4035738at2759"/>
<reference evidence="2 3" key="1">
    <citation type="submission" date="2020-06" db="EMBL/GenBank/DDBJ databases">
        <title>The yeast mating-type switching endonuclease HO is a domesticated member of an unorthodox homing genetic element family.</title>
        <authorList>
            <person name="Coughlan A.Y."/>
            <person name="Lombardi L."/>
            <person name="Braun-Galleani S."/>
            <person name="Martos A.R."/>
            <person name="Galeote V."/>
            <person name="Bigey F."/>
            <person name="Dequin S."/>
            <person name="Byrne K.P."/>
            <person name="Wolfe K.H."/>
        </authorList>
    </citation>
    <scope>NUCLEOTIDE SEQUENCE [LARGE SCALE GENOMIC DNA]</scope>
    <source>
        <strain evidence="2 3">CBS2947</strain>
    </source>
</reference>
<organism evidence="2 3">
    <name type="scientific">Torulaspora globosa</name>
    <dbReference type="NCBI Taxonomy" id="48254"/>
    <lineage>
        <taxon>Eukaryota</taxon>
        <taxon>Fungi</taxon>
        <taxon>Dikarya</taxon>
        <taxon>Ascomycota</taxon>
        <taxon>Saccharomycotina</taxon>
        <taxon>Saccharomycetes</taxon>
        <taxon>Saccharomycetales</taxon>
        <taxon>Saccharomycetaceae</taxon>
        <taxon>Torulaspora</taxon>
    </lineage>
</organism>
<evidence type="ECO:0000313" key="3">
    <source>
        <dbReference type="Proteomes" id="UP000510647"/>
    </source>
</evidence>
<dbReference type="Proteomes" id="UP000510647">
    <property type="component" value="Chromosome 3"/>
</dbReference>
<proteinExistence type="predicted"/>
<feature type="compositionally biased region" description="Basic and acidic residues" evidence="1">
    <location>
        <begin position="145"/>
        <end position="157"/>
    </location>
</feature>
<protein>
    <submittedName>
        <fullName evidence="2">Uncharacterized protein</fullName>
    </submittedName>
</protein>
<feature type="region of interest" description="Disordered" evidence="1">
    <location>
        <begin position="129"/>
        <end position="164"/>
    </location>
</feature>
<feature type="region of interest" description="Disordered" evidence="1">
    <location>
        <begin position="1"/>
        <end position="20"/>
    </location>
</feature>
<feature type="compositionally biased region" description="Polar residues" evidence="1">
    <location>
        <begin position="34"/>
        <end position="57"/>
    </location>
</feature>
<evidence type="ECO:0000313" key="2">
    <source>
        <dbReference type="EMBL" id="QLQ79875.1"/>
    </source>
</evidence>
<gene>
    <name evidence="2" type="ORF">HG537_0C05230</name>
</gene>
<accession>A0A7H9HU00</accession>
<sequence>MKDTRSIRSGGTINSFSDISSISSVDSYQPEAFTGQQVSLSEQNSQGDRTLSRRTSNAIEKVVTHNALQGKAETADSLKQEGLNLKSKAIPDINDPISAGATATQFPEEYRIETQTGLVKLKTLTELSRNDTRVSTTSSGKKSSHKEQDQRSNDSKSQEQAYLKAHNLQQAIEKNKHAIEKYQRHKNEKGLKGFLHRIFD</sequence>
<dbReference type="AlphaFoldDB" id="A0A7H9HU00"/>
<keyword evidence="3" id="KW-1185">Reference proteome</keyword>
<evidence type="ECO:0000256" key="1">
    <source>
        <dbReference type="SAM" id="MobiDB-lite"/>
    </source>
</evidence>
<feature type="region of interest" description="Disordered" evidence="1">
    <location>
        <begin position="31"/>
        <end position="57"/>
    </location>
</feature>
<name>A0A7H9HU00_9SACH</name>